<dbReference type="Pfam" id="PF18052">
    <property type="entry name" value="Rx_N"/>
    <property type="match status" value="1"/>
</dbReference>
<evidence type="ECO:0000313" key="8">
    <source>
        <dbReference type="Proteomes" id="UP000006038"/>
    </source>
</evidence>
<dbReference type="OMA" id="MATHVIG"/>
<protein>
    <recommendedName>
        <fullName evidence="6">Disease resistance N-terminal domain-containing protein</fullName>
    </recommendedName>
</protein>
<keyword evidence="5" id="KW-0611">Plant defense</keyword>
<evidence type="ECO:0000256" key="1">
    <source>
        <dbReference type="ARBA" id="ARBA00008894"/>
    </source>
</evidence>
<dbReference type="Gene3D" id="1.20.5.4130">
    <property type="match status" value="1"/>
</dbReference>
<proteinExistence type="inferred from homology"/>
<dbReference type="GeneID" id="102718220"/>
<dbReference type="EnsemblPlants" id="OB01G38220.1">
    <property type="protein sequence ID" value="OB01G38220.1"/>
    <property type="gene ID" value="OB01G38220"/>
</dbReference>
<dbReference type="eggNOG" id="KOG4658">
    <property type="taxonomic scope" value="Eukaryota"/>
</dbReference>
<gene>
    <name evidence="7" type="primary">LOC102718220</name>
</gene>
<organism evidence="7">
    <name type="scientific">Oryza brachyantha</name>
    <name type="common">malo sina</name>
    <dbReference type="NCBI Taxonomy" id="4533"/>
    <lineage>
        <taxon>Eukaryota</taxon>
        <taxon>Viridiplantae</taxon>
        <taxon>Streptophyta</taxon>
        <taxon>Embryophyta</taxon>
        <taxon>Tracheophyta</taxon>
        <taxon>Spermatophyta</taxon>
        <taxon>Magnoliopsida</taxon>
        <taxon>Liliopsida</taxon>
        <taxon>Poales</taxon>
        <taxon>Poaceae</taxon>
        <taxon>BOP clade</taxon>
        <taxon>Oryzoideae</taxon>
        <taxon>Oryzeae</taxon>
        <taxon>Oryzinae</taxon>
        <taxon>Oryza</taxon>
    </lineage>
</organism>
<evidence type="ECO:0000259" key="6">
    <source>
        <dbReference type="Pfam" id="PF18052"/>
    </source>
</evidence>
<feature type="domain" description="Disease resistance N-terminal" evidence="6">
    <location>
        <begin position="9"/>
        <end position="92"/>
    </location>
</feature>
<dbReference type="GO" id="GO:0006952">
    <property type="term" value="P:defense response"/>
    <property type="evidence" value="ECO:0007669"/>
    <property type="project" value="UniProtKB-KW"/>
</dbReference>
<keyword evidence="4" id="KW-0547">Nucleotide-binding</keyword>
<comment type="similarity">
    <text evidence="1">Belongs to the disease resistance NB-LRR family.</text>
</comment>
<reference evidence="7" key="2">
    <citation type="submission" date="2013-04" db="UniProtKB">
        <authorList>
            <consortium name="EnsemblPlants"/>
        </authorList>
    </citation>
    <scope>IDENTIFICATION</scope>
</reference>
<dbReference type="HOGENOM" id="CLU_001090_4_2_1"/>
<dbReference type="STRING" id="4533.J3L3L6"/>
<dbReference type="PANTHER" id="PTHR33377:SF36">
    <property type="entry name" value="OS01G0720900 PROTEIN"/>
    <property type="match status" value="1"/>
</dbReference>
<dbReference type="InterPro" id="IPR027417">
    <property type="entry name" value="P-loop_NTPase"/>
</dbReference>
<keyword evidence="2" id="KW-0433">Leucine-rich repeat</keyword>
<dbReference type="OrthoDB" id="600394at2759"/>
<evidence type="ECO:0000313" key="7">
    <source>
        <dbReference type="EnsemblPlants" id="OB01G38220.1"/>
    </source>
</evidence>
<dbReference type="InterPro" id="IPR041118">
    <property type="entry name" value="Rx_N"/>
</dbReference>
<name>J3L3L6_ORYBR</name>
<evidence type="ECO:0000256" key="2">
    <source>
        <dbReference type="ARBA" id="ARBA00022614"/>
    </source>
</evidence>
<dbReference type="RefSeq" id="XP_040375951.1">
    <property type="nucleotide sequence ID" value="XM_040520017.1"/>
</dbReference>
<dbReference type="AlphaFoldDB" id="J3L3L6"/>
<evidence type="ECO:0000256" key="3">
    <source>
        <dbReference type="ARBA" id="ARBA00022737"/>
    </source>
</evidence>
<dbReference type="Gramene" id="OB01G38220.1">
    <property type="protein sequence ID" value="OB01G38220.1"/>
    <property type="gene ID" value="OB01G38220"/>
</dbReference>
<dbReference type="SUPFAM" id="SSF52540">
    <property type="entry name" value="P-loop containing nucleoside triphosphate hydrolases"/>
    <property type="match status" value="1"/>
</dbReference>
<accession>J3L3L6</accession>
<reference evidence="7" key="1">
    <citation type="journal article" date="2013" name="Nat. Commun.">
        <title>Whole-genome sequencing of Oryza brachyantha reveals mechanisms underlying Oryza genome evolution.</title>
        <authorList>
            <person name="Chen J."/>
            <person name="Huang Q."/>
            <person name="Gao D."/>
            <person name="Wang J."/>
            <person name="Lang Y."/>
            <person name="Liu T."/>
            <person name="Li B."/>
            <person name="Bai Z."/>
            <person name="Luis Goicoechea J."/>
            <person name="Liang C."/>
            <person name="Chen C."/>
            <person name="Zhang W."/>
            <person name="Sun S."/>
            <person name="Liao Y."/>
            <person name="Zhang X."/>
            <person name="Yang L."/>
            <person name="Song C."/>
            <person name="Wang M."/>
            <person name="Shi J."/>
            <person name="Liu G."/>
            <person name="Liu J."/>
            <person name="Zhou H."/>
            <person name="Zhou W."/>
            <person name="Yu Q."/>
            <person name="An N."/>
            <person name="Chen Y."/>
            <person name="Cai Q."/>
            <person name="Wang B."/>
            <person name="Liu B."/>
            <person name="Min J."/>
            <person name="Huang Y."/>
            <person name="Wu H."/>
            <person name="Li Z."/>
            <person name="Zhang Y."/>
            <person name="Yin Y."/>
            <person name="Song W."/>
            <person name="Jiang J."/>
            <person name="Jackson S.A."/>
            <person name="Wing R.A."/>
            <person name="Wang J."/>
            <person name="Chen M."/>
        </authorList>
    </citation>
    <scope>NUCLEOTIDE SEQUENCE [LARGE SCALE GENOMIC DNA]</scope>
    <source>
        <strain evidence="7">cv. IRGC 101232</strain>
    </source>
</reference>
<dbReference type="Gene3D" id="3.40.50.300">
    <property type="entry name" value="P-loop containing nucleotide triphosphate hydrolases"/>
    <property type="match status" value="1"/>
</dbReference>
<evidence type="ECO:0000256" key="5">
    <source>
        <dbReference type="ARBA" id="ARBA00022821"/>
    </source>
</evidence>
<dbReference type="PANTHER" id="PTHR33377">
    <property type="entry name" value="OS10G0134700 PROTEIN-RELATED"/>
    <property type="match status" value="1"/>
</dbReference>
<dbReference type="Proteomes" id="UP000006038">
    <property type="component" value="Chromosome 1"/>
</dbReference>
<dbReference type="GO" id="GO:0043531">
    <property type="term" value="F:ADP binding"/>
    <property type="evidence" value="ECO:0007669"/>
    <property type="project" value="InterPro"/>
</dbReference>
<evidence type="ECO:0000256" key="4">
    <source>
        <dbReference type="ARBA" id="ARBA00022741"/>
    </source>
</evidence>
<keyword evidence="3" id="KW-0677">Repeat</keyword>
<sequence length="499" mass="58041">METFFSAVLGDLLSRSISFVIDRYQRQQQDVEENLQRLHRVLLRIQAIVEEADERRITNQAMLLQLRVVRATMYRGYYFLDSFRHRVIQAHAQDEVRDHSLDLSSPFNPSKRFCSSSATRKTVCEVSEKKELQKMLGDLERAVSDMQEFVVFVSSYPRVIRQPYCSYLLLQNCMFGRQAEQERVINFLLQPQHPCARGIDVLPIIGPGRVGKRTLVEHVCHDERVRKYFTIVFYGPDSIGGGDMELLADNGVIKHRNPASTEQLLVIIELVNDMDDKTWRRILHSLRGNHVSKIILTSRSNKIATLGTTEALHLDFLPREAFWYFFKTIAFGSTNPEDEPMLASICMEIVTVLKGSFMALHILGGILRSNPSAQFWYRFLKCLKYYTDKHIYVLGEHPSYAYRKRNGLTFIWTSQNQRVIAVRYSIYQSSSARPADLRMFTSSDILTRNVELPEKFDVLDWQSSIPPYYCYMTHYEKLARQPHMLPKRKRSRLLSEGLV</sequence>
<keyword evidence="8" id="KW-1185">Reference proteome</keyword>